<protein>
    <recommendedName>
        <fullName evidence="4">DUF3311 domain-containing protein</fullName>
    </recommendedName>
</protein>
<feature type="transmembrane region" description="Helical" evidence="1">
    <location>
        <begin position="42"/>
        <end position="63"/>
    </location>
</feature>
<organism evidence="2 3">
    <name type="scientific">Maribacter algarum</name>
    <name type="common">ex Zhang et al. 2020</name>
    <dbReference type="NCBI Taxonomy" id="2578118"/>
    <lineage>
        <taxon>Bacteria</taxon>
        <taxon>Pseudomonadati</taxon>
        <taxon>Bacteroidota</taxon>
        <taxon>Flavobacteriia</taxon>
        <taxon>Flavobacteriales</taxon>
        <taxon>Flavobacteriaceae</taxon>
        <taxon>Maribacter</taxon>
    </lineage>
</organism>
<evidence type="ECO:0000313" key="3">
    <source>
        <dbReference type="Proteomes" id="UP000310314"/>
    </source>
</evidence>
<sequence length="74" mass="8288">MKSSKRTRLLLILDLIAIGLVIATFSPLVIPVNESNPSWYGIPFTLWSSFLISVLFVVLAYLVSLVNKEKKHAD</sequence>
<proteinExistence type="predicted"/>
<comment type="caution">
    <text evidence="2">The sequence shown here is derived from an EMBL/GenBank/DDBJ whole genome shotgun (WGS) entry which is preliminary data.</text>
</comment>
<feature type="transmembrane region" description="Helical" evidence="1">
    <location>
        <begin position="9"/>
        <end position="30"/>
    </location>
</feature>
<keyword evidence="1" id="KW-1133">Transmembrane helix</keyword>
<reference evidence="2 3" key="1">
    <citation type="submission" date="2019-05" db="EMBL/GenBank/DDBJ databases">
        <authorList>
            <person name="Zhang J.-Y."/>
            <person name="Feg X."/>
            <person name="Du Z.-J."/>
        </authorList>
    </citation>
    <scope>NUCLEOTIDE SEQUENCE [LARGE SCALE GENOMIC DNA]</scope>
    <source>
        <strain evidence="2 3">RZ26</strain>
    </source>
</reference>
<keyword evidence="1" id="KW-0812">Transmembrane</keyword>
<evidence type="ECO:0008006" key="4">
    <source>
        <dbReference type="Google" id="ProtNLM"/>
    </source>
</evidence>
<dbReference type="OrthoDB" id="1453649at2"/>
<dbReference type="AlphaFoldDB" id="A0A5S3PWH9"/>
<dbReference type="EMBL" id="VATY01000001">
    <property type="protein sequence ID" value="TMM58582.1"/>
    <property type="molecule type" value="Genomic_DNA"/>
</dbReference>
<accession>A0A5S3PWH9</accession>
<name>A0A5S3PWH9_9FLAO</name>
<keyword evidence="1" id="KW-0472">Membrane</keyword>
<keyword evidence="3" id="KW-1185">Reference proteome</keyword>
<evidence type="ECO:0000313" key="2">
    <source>
        <dbReference type="EMBL" id="TMM58582.1"/>
    </source>
</evidence>
<gene>
    <name evidence="2" type="ORF">FEE95_03900</name>
</gene>
<dbReference type="RefSeq" id="WP_138656514.1">
    <property type="nucleotide sequence ID" value="NZ_VATY01000001.1"/>
</dbReference>
<dbReference type="Proteomes" id="UP000310314">
    <property type="component" value="Unassembled WGS sequence"/>
</dbReference>
<evidence type="ECO:0000256" key="1">
    <source>
        <dbReference type="SAM" id="Phobius"/>
    </source>
</evidence>